<reference evidence="18" key="1">
    <citation type="submission" date="2019-09" db="EMBL/GenBank/DDBJ databases">
        <title>Draft genome information of white flower Hibiscus syriacus.</title>
        <authorList>
            <person name="Kim Y.-M."/>
        </authorList>
    </citation>
    <scope>NUCLEOTIDE SEQUENCE [LARGE SCALE GENOMIC DNA]</scope>
    <source>
        <strain evidence="18">YM2019G1</strain>
    </source>
</reference>
<dbReference type="InterPro" id="IPR014782">
    <property type="entry name" value="Peptidase_M1_dom"/>
</dbReference>
<keyword evidence="7 12" id="KW-0862">Zinc</keyword>
<organism evidence="18 19">
    <name type="scientific">Hibiscus syriacus</name>
    <name type="common">Rose of Sharon</name>
    <dbReference type="NCBI Taxonomy" id="106335"/>
    <lineage>
        <taxon>Eukaryota</taxon>
        <taxon>Viridiplantae</taxon>
        <taxon>Streptophyta</taxon>
        <taxon>Embryophyta</taxon>
        <taxon>Tracheophyta</taxon>
        <taxon>Spermatophyta</taxon>
        <taxon>Magnoliopsida</taxon>
        <taxon>eudicotyledons</taxon>
        <taxon>Gunneridae</taxon>
        <taxon>Pentapetalae</taxon>
        <taxon>rosids</taxon>
        <taxon>malvids</taxon>
        <taxon>Malvales</taxon>
        <taxon>Malvaceae</taxon>
        <taxon>Malvoideae</taxon>
        <taxon>Hibiscus</taxon>
    </lineage>
</organism>
<evidence type="ECO:0000256" key="6">
    <source>
        <dbReference type="ARBA" id="ARBA00022801"/>
    </source>
</evidence>
<dbReference type="GO" id="GO:0008270">
    <property type="term" value="F:zinc ion binding"/>
    <property type="evidence" value="ECO:0007669"/>
    <property type="project" value="InterPro"/>
</dbReference>
<dbReference type="Proteomes" id="UP000436088">
    <property type="component" value="Unassembled WGS sequence"/>
</dbReference>
<keyword evidence="5 12" id="KW-0479">Metal-binding</keyword>
<evidence type="ECO:0000256" key="4">
    <source>
        <dbReference type="ARBA" id="ARBA00022670"/>
    </source>
</evidence>
<dbReference type="GO" id="GO:0043171">
    <property type="term" value="P:peptide catabolic process"/>
    <property type="evidence" value="ECO:0007669"/>
    <property type="project" value="TreeGrafter"/>
</dbReference>
<feature type="compositionally biased region" description="Polar residues" evidence="14">
    <location>
        <begin position="834"/>
        <end position="854"/>
    </location>
</feature>
<comment type="subcellular location">
    <subcellularLocation>
        <location evidence="1">Microsome membrane</location>
        <topology evidence="1">Peripheral membrane protein</topology>
    </subcellularLocation>
</comment>
<dbReference type="InterPro" id="IPR042097">
    <property type="entry name" value="Aminopeptidase_N-like_N_sf"/>
</dbReference>
<evidence type="ECO:0000256" key="11">
    <source>
        <dbReference type="PIRSR" id="PIRSR634016-1"/>
    </source>
</evidence>
<feature type="compositionally biased region" description="Low complexity" evidence="14">
    <location>
        <begin position="1"/>
        <end position="11"/>
    </location>
</feature>
<feature type="site" description="Transition state stabilizer" evidence="13">
    <location>
        <position position="412"/>
    </location>
</feature>
<evidence type="ECO:0000256" key="2">
    <source>
        <dbReference type="ARBA" id="ARBA00010136"/>
    </source>
</evidence>
<dbReference type="SUPFAM" id="SSF63737">
    <property type="entry name" value="Leukotriene A4 hydrolase N-terminal domain"/>
    <property type="match status" value="1"/>
</dbReference>
<feature type="region of interest" description="Disordered" evidence="14">
    <location>
        <begin position="816"/>
        <end position="856"/>
    </location>
</feature>
<feature type="region of interest" description="Disordered" evidence="14">
    <location>
        <begin position="1"/>
        <end position="27"/>
    </location>
</feature>
<evidence type="ECO:0000256" key="3">
    <source>
        <dbReference type="ARBA" id="ARBA00022438"/>
    </source>
</evidence>
<keyword evidence="3 18" id="KW-0031">Aminopeptidase</keyword>
<dbReference type="Gene3D" id="2.60.40.1730">
    <property type="entry name" value="tricorn interacting facor f3 domain"/>
    <property type="match status" value="1"/>
</dbReference>
<dbReference type="Pfam" id="PF01433">
    <property type="entry name" value="Peptidase_M1"/>
    <property type="match status" value="1"/>
</dbReference>
<dbReference type="GO" id="GO:0016020">
    <property type="term" value="C:membrane"/>
    <property type="evidence" value="ECO:0007669"/>
    <property type="project" value="TreeGrafter"/>
</dbReference>
<dbReference type="PRINTS" id="PR00756">
    <property type="entry name" value="ALADIPTASE"/>
</dbReference>
<feature type="compositionally biased region" description="Basic and acidic residues" evidence="14">
    <location>
        <begin position="816"/>
        <end position="833"/>
    </location>
</feature>
<feature type="binding site" evidence="12">
    <location>
        <position position="330"/>
    </location>
    <ligand>
        <name>Zn(2+)</name>
        <dbReference type="ChEBI" id="CHEBI:29105"/>
        <note>catalytic</note>
    </ligand>
</feature>
<evidence type="ECO:0000256" key="7">
    <source>
        <dbReference type="ARBA" id="ARBA00022833"/>
    </source>
</evidence>
<dbReference type="EMBL" id="VEPZ02001364">
    <property type="protein sequence ID" value="KAE8677124.1"/>
    <property type="molecule type" value="Genomic_DNA"/>
</dbReference>
<dbReference type="InterPro" id="IPR001930">
    <property type="entry name" value="Peptidase_M1"/>
</dbReference>
<keyword evidence="8" id="KW-0256">Endoplasmic reticulum</keyword>
<dbReference type="GO" id="GO:0006508">
    <property type="term" value="P:proteolysis"/>
    <property type="evidence" value="ECO:0007669"/>
    <property type="project" value="UniProtKB-KW"/>
</dbReference>
<dbReference type="Gene3D" id="1.25.50.20">
    <property type="match status" value="1"/>
</dbReference>
<proteinExistence type="inferred from homology"/>
<dbReference type="Pfam" id="PF11838">
    <property type="entry name" value="ERAP1_C"/>
    <property type="match status" value="1"/>
</dbReference>
<evidence type="ECO:0000256" key="13">
    <source>
        <dbReference type="PIRSR" id="PIRSR634016-4"/>
    </source>
</evidence>
<evidence type="ECO:0000259" key="15">
    <source>
        <dbReference type="Pfam" id="PF01433"/>
    </source>
</evidence>
<comment type="cofactor">
    <cofactor evidence="12">
        <name>Zn(2+)</name>
        <dbReference type="ChEBI" id="CHEBI:29105"/>
    </cofactor>
    <text evidence="12">Binds 1 zinc ion per subunit.</text>
</comment>
<evidence type="ECO:0000256" key="1">
    <source>
        <dbReference type="ARBA" id="ARBA00004174"/>
    </source>
</evidence>
<name>A0A6A2YK17_HIBSY</name>
<sequence length="1402" mass="158042">MNLLKKCSSCLGKKESPSSSTSHDQPRLRRFTVPKSYDIKLKPDLSACRFGGNVSIEVDIVADTSSIVLNAANLSIDSSSVSFSHPNSKKVFGTPKVEVVEADEILVLEFADTLPTGMGVLTIGFEGVLNDKMKGFYRSTYDHNSEKMNMAVTQFEPAYARQCFPCWDEPAFKAKFKITLLDIPSELVALSNMPVEEELNNGNLKTVYYRESPVMSSYLVAVVIGLFDCIEDSTSDGIKVRVYSQVGKANQGKFALNVALQTLGFYADYFHMPYSLPKLDMVAIPDFAAGAMENYGLVTYRETALLLDDHHSAAANRQRVATVVAHELAHQWFGNLVTMEWWTDLWLNEGFATWMSYLAKDKLFPEWKIWTQFFVHETSEGLSLDGLEESHPIEVEVRHASEIDEIFDTISYRKGASILQMLKGYVGGSCFQNSLATYIKRHEWSNARTGDLWAVLKEVCNEPVDRIMDSWTKQKGYPVLSVRLKNQTLEIKQSQFLYNDSDGRGLWTIPITYCCGNYDNSKSFLMEKKSETHNIKDFVSDINDPARSWIKLNVEQVGFFRVKYDDCLAAKLQYAIENKCLSVTDRLGILDDSFALCMARQMSLTSLLTFMAAYKEELDHSVLSNLIKISDKVIRIVADARPELMNYIKQFFISPFLHSAQNLGWDPKQGESHLDAMSRGDVLTALTKLGHEETINEAISRFNAFLEDRNSPLLHPDIRKAAYVAVMQKVTSSDKAGFESLKIIYKETDLSQEKIRVLGSLASCPDEGMVHEALNFALSSEVLTFLVQYLAFVFDYKKEKRPCAASSCLATAADPRRRSSAAKHEKVSLDGSKETQQQQHASSAREPNQKQSSGRLEARRAVMGVLERRDSPGILVMRRWMGKLLGGPFVVKLNLRCLESNILRCEVEIGSEIEKFEIGSEIEKCSLTTSGPFVVKLNLRCLESNILRCEVEIGSEIEKCSLTTSGPFVVKLNLRCLESNILRCEVEIGSGTPSRVFHLSEVFLDCVRVNRMRQLRSVHFSQDKGSSGESLLHDIKIKLIISGLCPSASSSSTSDKTLRDESRLQWVALLPFHRLVKMELPQSMYYRGSISEQSKSGIVMFYVELFASSTHHLVVQVCCVIGDNPFSDSLLGRLEFAPMPCPSAFDAPSKCILQEPSVEMLASSKDMAIKSSWEIKVQRLIALISSACQKIGYGAAFYRFLAHVFDVKFRQKHLPSGYLPDRAELPQILDMFILGLCLDNHVVDINLDFFVHHVVEQEVPHIVTKWSSPCLQMHLDLIVPRKSIQMKSRRSRPYCPPKCLCVLRFVNYHLCLFPACLDTTKQTHLRTPEASCTLLHYRILQIPQDIWLIQNPLRIRVISAHIIVSGNLKGGRCVWCERIISHTGQELTLRVTGNEYWNEGDG</sequence>
<dbReference type="FunFam" id="1.10.390.10:FF:000001">
    <property type="entry name" value="Aminopeptidase"/>
    <property type="match status" value="1"/>
</dbReference>
<dbReference type="CDD" id="cd09601">
    <property type="entry name" value="M1_APN-Q_like"/>
    <property type="match status" value="1"/>
</dbReference>
<feature type="domain" description="ERAP1-like C-terminal" evidence="16">
    <location>
        <begin position="549"/>
        <end position="794"/>
    </location>
</feature>
<feature type="domain" description="Aminopeptidase N-like N-terminal" evidence="17">
    <location>
        <begin position="33"/>
        <end position="219"/>
    </location>
</feature>
<keyword evidence="6" id="KW-0378">Hydrolase</keyword>
<comment type="similarity">
    <text evidence="2">Belongs to the peptidase M1 family.</text>
</comment>
<feature type="domain" description="Peptidase M1 membrane alanine aminopeptidase" evidence="15">
    <location>
        <begin position="254"/>
        <end position="471"/>
    </location>
</feature>
<dbReference type="Gene3D" id="1.10.390.10">
    <property type="entry name" value="Neutral Protease Domain 2"/>
    <property type="match status" value="1"/>
</dbReference>
<dbReference type="PANTHER" id="PTHR11533:SF269">
    <property type="entry name" value="AMINOPEPTIDASE"/>
    <property type="match status" value="1"/>
</dbReference>
<dbReference type="InterPro" id="IPR034016">
    <property type="entry name" value="M1_APN-typ"/>
</dbReference>
<dbReference type="Pfam" id="PF17900">
    <property type="entry name" value="Peptidase_M1_N"/>
    <property type="match status" value="1"/>
</dbReference>
<evidence type="ECO:0000256" key="10">
    <source>
        <dbReference type="ARBA" id="ARBA00029840"/>
    </source>
</evidence>
<keyword evidence="19" id="KW-1185">Reference proteome</keyword>
<dbReference type="InterPro" id="IPR024571">
    <property type="entry name" value="ERAP1-like_C_dom"/>
</dbReference>
<dbReference type="PANTHER" id="PTHR11533">
    <property type="entry name" value="PROTEASE M1 ZINC METALLOPROTEASE"/>
    <property type="match status" value="1"/>
</dbReference>
<evidence type="ECO:0000259" key="17">
    <source>
        <dbReference type="Pfam" id="PF17900"/>
    </source>
</evidence>
<keyword evidence="9" id="KW-0482">Metalloprotease</keyword>
<dbReference type="InterPro" id="IPR050344">
    <property type="entry name" value="Peptidase_M1_aminopeptidases"/>
</dbReference>
<evidence type="ECO:0000256" key="14">
    <source>
        <dbReference type="SAM" id="MobiDB-lite"/>
    </source>
</evidence>
<keyword evidence="4" id="KW-0645">Protease</keyword>
<evidence type="ECO:0000256" key="12">
    <source>
        <dbReference type="PIRSR" id="PIRSR634016-3"/>
    </source>
</evidence>
<accession>A0A6A2YK17</accession>
<dbReference type="InterPro" id="IPR045357">
    <property type="entry name" value="Aminopeptidase_N-like_N"/>
</dbReference>
<gene>
    <name evidence="18" type="ORF">F3Y22_tig00111542pilonHSYRG00022</name>
</gene>
<dbReference type="Gene3D" id="2.60.40.1910">
    <property type="match status" value="1"/>
</dbReference>
<dbReference type="GO" id="GO:0042277">
    <property type="term" value="F:peptide binding"/>
    <property type="evidence" value="ECO:0007669"/>
    <property type="project" value="TreeGrafter"/>
</dbReference>
<evidence type="ECO:0000313" key="18">
    <source>
        <dbReference type="EMBL" id="KAE8677124.1"/>
    </source>
</evidence>
<evidence type="ECO:0000256" key="8">
    <source>
        <dbReference type="ARBA" id="ARBA00022848"/>
    </source>
</evidence>
<evidence type="ECO:0000313" key="19">
    <source>
        <dbReference type="Proteomes" id="UP000436088"/>
    </source>
</evidence>
<feature type="active site" description="Proton acceptor" evidence="11">
    <location>
        <position position="327"/>
    </location>
</feature>
<keyword evidence="8" id="KW-0492">Microsome</keyword>
<protein>
    <recommendedName>
        <fullName evidence="10">Alpha-aminoacylpeptide hydrolase</fullName>
    </recommendedName>
</protein>
<evidence type="ECO:0000256" key="9">
    <source>
        <dbReference type="ARBA" id="ARBA00023049"/>
    </source>
</evidence>
<dbReference type="GO" id="GO:0005737">
    <property type="term" value="C:cytoplasm"/>
    <property type="evidence" value="ECO:0007669"/>
    <property type="project" value="TreeGrafter"/>
</dbReference>
<comment type="caution">
    <text evidence="18">The sequence shown here is derived from an EMBL/GenBank/DDBJ whole genome shotgun (WGS) entry which is preliminary data.</text>
</comment>
<evidence type="ECO:0000259" key="16">
    <source>
        <dbReference type="Pfam" id="PF11838"/>
    </source>
</evidence>
<feature type="binding site" evidence="12">
    <location>
        <position position="326"/>
    </location>
    <ligand>
        <name>Zn(2+)</name>
        <dbReference type="ChEBI" id="CHEBI:29105"/>
        <note>catalytic</note>
    </ligand>
</feature>
<evidence type="ECO:0000256" key="5">
    <source>
        <dbReference type="ARBA" id="ARBA00022723"/>
    </source>
</evidence>
<feature type="binding site" evidence="12">
    <location>
        <position position="349"/>
    </location>
    <ligand>
        <name>Zn(2+)</name>
        <dbReference type="ChEBI" id="CHEBI:29105"/>
        <note>catalytic</note>
    </ligand>
</feature>
<dbReference type="InterPro" id="IPR027268">
    <property type="entry name" value="Peptidase_M4/M1_CTD_sf"/>
</dbReference>
<dbReference type="SUPFAM" id="SSF55486">
    <property type="entry name" value="Metalloproteases ('zincins'), catalytic domain"/>
    <property type="match status" value="1"/>
</dbReference>
<dbReference type="GO" id="GO:0070006">
    <property type="term" value="F:metalloaminopeptidase activity"/>
    <property type="evidence" value="ECO:0007669"/>
    <property type="project" value="TreeGrafter"/>
</dbReference>
<dbReference type="GO" id="GO:0005615">
    <property type="term" value="C:extracellular space"/>
    <property type="evidence" value="ECO:0007669"/>
    <property type="project" value="TreeGrafter"/>
</dbReference>